<protein>
    <submittedName>
        <fullName evidence="7">DgyrCDS769</fullName>
    </submittedName>
</protein>
<keyword evidence="3" id="KW-0805">Transcription regulation</keyword>
<feature type="region of interest" description="Disordered" evidence="6">
    <location>
        <begin position="94"/>
        <end position="127"/>
    </location>
</feature>
<feature type="region of interest" description="Disordered" evidence="6">
    <location>
        <begin position="1"/>
        <end position="30"/>
    </location>
</feature>
<feature type="region of interest" description="Disordered" evidence="6">
    <location>
        <begin position="210"/>
        <end position="232"/>
    </location>
</feature>
<dbReference type="Pfam" id="PF10198">
    <property type="entry name" value="Ada3"/>
    <property type="match status" value="1"/>
</dbReference>
<dbReference type="EMBL" id="CAJFCJ010000001">
    <property type="protein sequence ID" value="CAD5111458.1"/>
    <property type="molecule type" value="Genomic_DNA"/>
</dbReference>
<dbReference type="PANTHER" id="PTHR13556:SF2">
    <property type="entry name" value="TRANSCRIPTIONAL ADAPTER 3"/>
    <property type="match status" value="1"/>
</dbReference>
<dbReference type="GO" id="GO:0005634">
    <property type="term" value="C:nucleus"/>
    <property type="evidence" value="ECO:0007669"/>
    <property type="project" value="UniProtKB-SubCell"/>
</dbReference>
<dbReference type="PANTHER" id="PTHR13556">
    <property type="entry name" value="TRANSCRIPTIONAL ADAPTER 3-RELATED"/>
    <property type="match status" value="1"/>
</dbReference>
<evidence type="ECO:0000313" key="8">
    <source>
        <dbReference type="Proteomes" id="UP000549394"/>
    </source>
</evidence>
<keyword evidence="8" id="KW-1185">Reference proteome</keyword>
<proteinExistence type="inferred from homology"/>
<gene>
    <name evidence="7" type="ORF">DGYR_LOCUS750</name>
</gene>
<dbReference type="InterPro" id="IPR019340">
    <property type="entry name" value="Histone_AcTrfase_su3"/>
</dbReference>
<evidence type="ECO:0000256" key="2">
    <source>
        <dbReference type="ARBA" id="ARBA00005330"/>
    </source>
</evidence>
<keyword evidence="4" id="KW-0804">Transcription</keyword>
<evidence type="ECO:0000256" key="3">
    <source>
        <dbReference type="ARBA" id="ARBA00023015"/>
    </source>
</evidence>
<keyword evidence="5" id="KW-0539">Nucleus</keyword>
<reference evidence="7 8" key="1">
    <citation type="submission" date="2020-08" db="EMBL/GenBank/DDBJ databases">
        <authorList>
            <person name="Hejnol A."/>
        </authorList>
    </citation>
    <scope>NUCLEOTIDE SEQUENCE [LARGE SCALE GENOMIC DNA]</scope>
</reference>
<evidence type="ECO:0000256" key="6">
    <source>
        <dbReference type="SAM" id="MobiDB-lite"/>
    </source>
</evidence>
<evidence type="ECO:0000256" key="4">
    <source>
        <dbReference type="ARBA" id="ARBA00023163"/>
    </source>
</evidence>
<dbReference type="OrthoDB" id="1232at2759"/>
<evidence type="ECO:0000313" key="7">
    <source>
        <dbReference type="EMBL" id="CAD5111458.1"/>
    </source>
</evidence>
<accession>A0A7I8V748</accession>
<comment type="caution">
    <text evidence="7">The sequence shown here is derived from an EMBL/GenBank/DDBJ whole genome shotgun (WGS) entry which is preliminary data.</text>
</comment>
<dbReference type="Proteomes" id="UP000549394">
    <property type="component" value="Unassembled WGS sequence"/>
</dbReference>
<sequence length="463" mass="52730">MKGKSKSNNSTSANNNDGEEEECPLQFPDFKPVDHARVCPRYTSVLTRQQSETIGPEELDTLQSELETLLSSAAKRMKLLEEEKTTLTLWQEKGEIKRAPNKSKDLKRMASPVSSERPSKKAKVEKKKAVKLELVEEPDAAATIPKIPRNETPLKFWRTVDMYCNDFSGEHLKTLEDIIRSLSDQLDYYKVPALGKHYSEKWAIKDLENEKSKTDKDKKKRLGEDFTPPEDREPEILMKNLQANEEDDPFQPLTKLLVQSLLDDPEALSILNEPMSDDVDISEAPTVTTKSLAKQVNINMGSALSLERRIKRELTIQDLLTKETENKNGVLESPSANNADVDDEILKELQEKQTLLKSLTDKTLKQTKRLYNLAKAQMQIQQLRNKKNNCDQNVIDSYNKILSIRSKKKSPSKKEKEGVIKSLKQRQALVDTLNESKRHFNDLMRKFETDTEDGAVITNGASD</sequence>
<feature type="compositionally biased region" description="Low complexity" evidence="6">
    <location>
        <begin position="1"/>
        <end position="16"/>
    </location>
</feature>
<feature type="compositionally biased region" description="Basic and acidic residues" evidence="6">
    <location>
        <begin position="94"/>
        <end position="108"/>
    </location>
</feature>
<comment type="subcellular location">
    <subcellularLocation>
        <location evidence="1">Nucleus</location>
    </subcellularLocation>
</comment>
<organism evidence="7 8">
    <name type="scientific">Dimorphilus gyrociliatus</name>
    <dbReference type="NCBI Taxonomy" id="2664684"/>
    <lineage>
        <taxon>Eukaryota</taxon>
        <taxon>Metazoa</taxon>
        <taxon>Spiralia</taxon>
        <taxon>Lophotrochozoa</taxon>
        <taxon>Annelida</taxon>
        <taxon>Polychaeta</taxon>
        <taxon>Polychaeta incertae sedis</taxon>
        <taxon>Dinophilidae</taxon>
        <taxon>Dimorphilus</taxon>
    </lineage>
</organism>
<comment type="similarity">
    <text evidence="2">Belongs to the NGG1 family.</text>
</comment>
<evidence type="ECO:0000256" key="1">
    <source>
        <dbReference type="ARBA" id="ARBA00004123"/>
    </source>
</evidence>
<dbReference type="GO" id="GO:0003713">
    <property type="term" value="F:transcription coactivator activity"/>
    <property type="evidence" value="ECO:0007669"/>
    <property type="project" value="TreeGrafter"/>
</dbReference>
<dbReference type="GO" id="GO:0006357">
    <property type="term" value="P:regulation of transcription by RNA polymerase II"/>
    <property type="evidence" value="ECO:0007669"/>
    <property type="project" value="TreeGrafter"/>
</dbReference>
<evidence type="ECO:0000256" key="5">
    <source>
        <dbReference type="ARBA" id="ARBA00023242"/>
    </source>
</evidence>
<dbReference type="GO" id="GO:0000124">
    <property type="term" value="C:SAGA complex"/>
    <property type="evidence" value="ECO:0007669"/>
    <property type="project" value="TreeGrafter"/>
</dbReference>
<name>A0A7I8V748_9ANNE</name>
<dbReference type="AlphaFoldDB" id="A0A7I8V748"/>